<comment type="caution">
    <text evidence="2">The sequence shown here is derived from an EMBL/GenBank/DDBJ whole genome shotgun (WGS) entry which is preliminary data.</text>
</comment>
<keyword evidence="3" id="KW-1185">Reference proteome</keyword>
<protein>
    <recommendedName>
        <fullName evidence="4">G protein-coupled receptor</fullName>
    </recommendedName>
</protein>
<name>A0AAV5VBB2_9BILA</name>
<dbReference type="Proteomes" id="UP001432322">
    <property type="component" value="Unassembled WGS sequence"/>
</dbReference>
<keyword evidence="1" id="KW-0472">Membrane</keyword>
<dbReference type="AlphaFoldDB" id="A0AAV5VBB2"/>
<proteinExistence type="predicted"/>
<evidence type="ECO:0000313" key="3">
    <source>
        <dbReference type="Proteomes" id="UP001432322"/>
    </source>
</evidence>
<sequence length="171" mass="18909">WNATIPERDSVYYKKNRCTVNDRLLISEIFWSVLVGLGLRVLLVIAVVVRVHSPGSVPAGAVARLAVTVASLPPRGCTHSDETADHEARSPSSAASLVVVRVVVVVITVGPARVVQPLSCKGMRIPMRVGSRRRGRRWGHVTFGSGHYRLGVWLVGWCRYCWYYLGLLHLL</sequence>
<keyword evidence="1" id="KW-0812">Transmembrane</keyword>
<feature type="transmembrane region" description="Helical" evidence="1">
    <location>
        <begin position="94"/>
        <end position="115"/>
    </location>
</feature>
<feature type="non-terminal residue" evidence="2">
    <location>
        <position position="1"/>
    </location>
</feature>
<keyword evidence="1" id="KW-1133">Transmembrane helix</keyword>
<accession>A0AAV5VBB2</accession>
<gene>
    <name evidence="2" type="ORF">PFISCL1PPCAC_7308</name>
</gene>
<organism evidence="2 3">
    <name type="scientific">Pristionchus fissidentatus</name>
    <dbReference type="NCBI Taxonomy" id="1538716"/>
    <lineage>
        <taxon>Eukaryota</taxon>
        <taxon>Metazoa</taxon>
        <taxon>Ecdysozoa</taxon>
        <taxon>Nematoda</taxon>
        <taxon>Chromadorea</taxon>
        <taxon>Rhabditida</taxon>
        <taxon>Rhabditina</taxon>
        <taxon>Diplogasteromorpha</taxon>
        <taxon>Diplogasteroidea</taxon>
        <taxon>Neodiplogasteridae</taxon>
        <taxon>Pristionchus</taxon>
    </lineage>
</organism>
<dbReference type="EMBL" id="BTSY01000002">
    <property type="protein sequence ID" value="GMT16011.1"/>
    <property type="molecule type" value="Genomic_DNA"/>
</dbReference>
<feature type="transmembrane region" description="Helical" evidence="1">
    <location>
        <begin position="24"/>
        <end position="49"/>
    </location>
</feature>
<evidence type="ECO:0000256" key="1">
    <source>
        <dbReference type="SAM" id="Phobius"/>
    </source>
</evidence>
<evidence type="ECO:0000313" key="2">
    <source>
        <dbReference type="EMBL" id="GMT16011.1"/>
    </source>
</evidence>
<evidence type="ECO:0008006" key="4">
    <source>
        <dbReference type="Google" id="ProtNLM"/>
    </source>
</evidence>
<reference evidence="2" key="1">
    <citation type="submission" date="2023-10" db="EMBL/GenBank/DDBJ databases">
        <title>Genome assembly of Pristionchus species.</title>
        <authorList>
            <person name="Yoshida K."/>
            <person name="Sommer R.J."/>
        </authorList>
    </citation>
    <scope>NUCLEOTIDE SEQUENCE</scope>
    <source>
        <strain evidence="2">RS5133</strain>
    </source>
</reference>